<dbReference type="EMBL" id="MK473373">
    <property type="protein sequence ID" value="QBJ04559.1"/>
    <property type="molecule type" value="Genomic_DNA"/>
</dbReference>
<organism evidence="1 2">
    <name type="scientific">Pseudomonas phage Lana</name>
    <dbReference type="NCBI Taxonomy" id="2530172"/>
    <lineage>
        <taxon>Viruses</taxon>
        <taxon>Duplodnaviria</taxon>
        <taxon>Heunggongvirae</taxon>
        <taxon>Uroviricota</taxon>
        <taxon>Caudoviricetes</taxon>
        <taxon>Lanavirus</taxon>
        <taxon>Lanavirus lana</taxon>
    </lineage>
</organism>
<proteinExistence type="predicted"/>
<dbReference type="Pfam" id="PF05939">
    <property type="entry name" value="Phage_min_tail"/>
    <property type="match status" value="1"/>
</dbReference>
<evidence type="ECO:0008006" key="3">
    <source>
        <dbReference type="Google" id="ProtNLM"/>
    </source>
</evidence>
<dbReference type="InterPro" id="IPR010265">
    <property type="entry name" value="Phage_lambda_TipM"/>
</dbReference>
<evidence type="ECO:0000313" key="2">
    <source>
        <dbReference type="Proteomes" id="UP000293575"/>
    </source>
</evidence>
<name>A0A481W7T4_9CAUD</name>
<keyword evidence="2" id="KW-1185">Reference proteome</keyword>
<sequence>MGAPDWGLSDGAQVNVEESKLGDGYVFRQAKGLNHKRSGWSPSWTNLDPVLAQVVYDWLDARRKLVPVRWLHPVRNVYFQVTVEDVTLTWDVWNNATLSITFEQDFNPV</sequence>
<dbReference type="Proteomes" id="UP000293575">
    <property type="component" value="Segment"/>
</dbReference>
<reference evidence="1" key="1">
    <citation type="submission" date="2019-01" db="EMBL/GenBank/DDBJ databases">
        <authorList>
            <person name="Hylling O."/>
            <person name="Carstens A.B."/>
            <person name="Hansen L.H."/>
        </authorList>
    </citation>
    <scope>NUCLEOTIDE SEQUENCE [LARGE SCALE GENOMIC DNA]</scope>
</reference>
<protein>
    <recommendedName>
        <fullName evidence="3">Phage tail protein</fullName>
    </recommendedName>
</protein>
<dbReference type="KEGG" id="vg:55011782"/>
<accession>A0A481W7T4</accession>
<dbReference type="GeneID" id="55011782"/>
<evidence type="ECO:0000313" key="1">
    <source>
        <dbReference type="EMBL" id="QBJ04559.1"/>
    </source>
</evidence>
<dbReference type="RefSeq" id="YP_009820346.1">
    <property type="nucleotide sequence ID" value="NC_048166.1"/>
</dbReference>